<gene>
    <name evidence="2" type="ORF">KC01_LOCUS24376</name>
</gene>
<evidence type="ECO:0000256" key="1">
    <source>
        <dbReference type="SAM" id="MobiDB-lite"/>
    </source>
</evidence>
<evidence type="ECO:0000313" key="3">
    <source>
        <dbReference type="Proteomes" id="UP001497482"/>
    </source>
</evidence>
<dbReference type="Proteomes" id="UP001497482">
    <property type="component" value="Chromosome 20"/>
</dbReference>
<accession>A0AAV2L5Z9</accession>
<sequence>MSVPGPPLWPCTPTCPRCLVSCQGTCSADSDGATASVEGQASSPADRQACGSDAPMAGWDRSAAAPVTHLPTLHTIATESNSEHQLHATCTSDHLNVLLGNRTIGKTQSPCLRSEGDTAP</sequence>
<protein>
    <submittedName>
        <fullName evidence="2">Uncharacterized protein</fullName>
    </submittedName>
</protein>
<keyword evidence="3" id="KW-1185">Reference proteome</keyword>
<feature type="region of interest" description="Disordered" evidence="1">
    <location>
        <begin position="30"/>
        <end position="58"/>
    </location>
</feature>
<dbReference type="EMBL" id="OZ035842">
    <property type="protein sequence ID" value="CAL1595597.1"/>
    <property type="molecule type" value="Genomic_DNA"/>
</dbReference>
<reference evidence="2 3" key="1">
    <citation type="submission" date="2024-04" db="EMBL/GenBank/DDBJ databases">
        <authorList>
            <person name="Waldvogel A.-M."/>
            <person name="Schoenle A."/>
        </authorList>
    </citation>
    <scope>NUCLEOTIDE SEQUENCE [LARGE SCALE GENOMIC DNA]</scope>
</reference>
<evidence type="ECO:0000313" key="2">
    <source>
        <dbReference type="EMBL" id="CAL1595597.1"/>
    </source>
</evidence>
<proteinExistence type="predicted"/>
<dbReference type="AlphaFoldDB" id="A0AAV2L5Z9"/>
<organism evidence="2 3">
    <name type="scientific">Knipowitschia caucasica</name>
    <name type="common">Caucasian dwarf goby</name>
    <name type="synonym">Pomatoschistus caucasicus</name>
    <dbReference type="NCBI Taxonomy" id="637954"/>
    <lineage>
        <taxon>Eukaryota</taxon>
        <taxon>Metazoa</taxon>
        <taxon>Chordata</taxon>
        <taxon>Craniata</taxon>
        <taxon>Vertebrata</taxon>
        <taxon>Euteleostomi</taxon>
        <taxon>Actinopterygii</taxon>
        <taxon>Neopterygii</taxon>
        <taxon>Teleostei</taxon>
        <taxon>Neoteleostei</taxon>
        <taxon>Acanthomorphata</taxon>
        <taxon>Gobiaria</taxon>
        <taxon>Gobiiformes</taxon>
        <taxon>Gobioidei</taxon>
        <taxon>Gobiidae</taxon>
        <taxon>Gobiinae</taxon>
        <taxon>Knipowitschia</taxon>
    </lineage>
</organism>
<name>A0AAV2L5Z9_KNICA</name>